<evidence type="ECO:0000256" key="2">
    <source>
        <dbReference type="ARBA" id="ARBA00022475"/>
    </source>
</evidence>
<sequence length="262" mass="30048">MPLDIDRFAKLESPLQRWDPRIKLFTLGIFVFSVALLKTLPIACVAFFLAVGILRLSNLPYDFVASSVKWVIFFLLPFFIIMPLSYPGEAAFYVIGLPFAWEGLQLATLIFIKAVAIILTTFSMFGSARFDVSMIALQHLKCPKILVQMLLFTYRYTFVFIEEMRRMQIAMRARGFVMKTDIKTMQVMGNFVGTLLIRSFERSERVYKAMLSKGYQGELHTMVKFKSEQQDYIKSALVLATAVMILALDFSGLFLPAKQSWF</sequence>
<reference evidence="7" key="1">
    <citation type="submission" date="2018-06" db="EMBL/GenBank/DDBJ databases">
        <authorList>
            <person name="Zhirakovskaya E."/>
        </authorList>
    </citation>
    <scope>NUCLEOTIDE SEQUENCE</scope>
</reference>
<dbReference type="GO" id="GO:0006824">
    <property type="term" value="P:cobalt ion transport"/>
    <property type="evidence" value="ECO:0007669"/>
    <property type="project" value="InterPro"/>
</dbReference>
<evidence type="ECO:0000256" key="4">
    <source>
        <dbReference type="ARBA" id="ARBA00022989"/>
    </source>
</evidence>
<organism evidence="7">
    <name type="scientific">hydrothermal vent metagenome</name>
    <dbReference type="NCBI Taxonomy" id="652676"/>
    <lineage>
        <taxon>unclassified sequences</taxon>
        <taxon>metagenomes</taxon>
        <taxon>ecological metagenomes</taxon>
    </lineage>
</organism>
<dbReference type="Pfam" id="PF02361">
    <property type="entry name" value="CbiQ"/>
    <property type="match status" value="1"/>
</dbReference>
<dbReference type="InterPro" id="IPR051611">
    <property type="entry name" value="ECF_transporter_component"/>
</dbReference>
<gene>
    <name evidence="7" type="ORF">MNBD_GAMMA17-103</name>
</gene>
<evidence type="ECO:0000313" key="7">
    <source>
        <dbReference type="EMBL" id="VAW89447.1"/>
    </source>
</evidence>
<dbReference type="InterPro" id="IPR012809">
    <property type="entry name" value="ECF_CbiQ"/>
</dbReference>
<feature type="transmembrane region" description="Helical" evidence="6">
    <location>
        <begin position="232"/>
        <end position="255"/>
    </location>
</feature>
<evidence type="ECO:0000256" key="5">
    <source>
        <dbReference type="ARBA" id="ARBA00023136"/>
    </source>
</evidence>
<keyword evidence="3 6" id="KW-0812">Transmembrane</keyword>
<name>A0A3B0ZQ20_9ZZZZ</name>
<protein>
    <submittedName>
        <fullName evidence="7">Transmembrane component NikQ of energizing module of nickel ECF transporter</fullName>
    </submittedName>
</protein>
<dbReference type="AlphaFoldDB" id="A0A3B0ZQ20"/>
<evidence type="ECO:0000256" key="6">
    <source>
        <dbReference type="SAM" id="Phobius"/>
    </source>
</evidence>
<proteinExistence type="predicted"/>
<feature type="transmembrane region" description="Helical" evidence="6">
    <location>
        <begin position="70"/>
        <end position="94"/>
    </location>
</feature>
<comment type="subcellular location">
    <subcellularLocation>
        <location evidence="1">Cell membrane</location>
        <topology evidence="1">Multi-pass membrane protein</topology>
    </subcellularLocation>
</comment>
<dbReference type="NCBIfam" id="TIGR02454">
    <property type="entry name" value="ECF_T_CbiQ"/>
    <property type="match status" value="1"/>
</dbReference>
<feature type="transmembrane region" description="Helical" evidence="6">
    <location>
        <begin position="106"/>
        <end position="125"/>
    </location>
</feature>
<dbReference type="InterPro" id="IPR003339">
    <property type="entry name" value="ABC/ECF_trnsptr_transmembrane"/>
</dbReference>
<evidence type="ECO:0000256" key="3">
    <source>
        <dbReference type="ARBA" id="ARBA00022692"/>
    </source>
</evidence>
<evidence type="ECO:0000256" key="1">
    <source>
        <dbReference type="ARBA" id="ARBA00004651"/>
    </source>
</evidence>
<keyword evidence="2" id="KW-1003">Cell membrane</keyword>
<accession>A0A3B0ZQ20</accession>
<keyword evidence="5 6" id="KW-0472">Membrane</keyword>
<feature type="transmembrane region" description="Helical" evidence="6">
    <location>
        <begin position="24"/>
        <end position="50"/>
    </location>
</feature>
<dbReference type="GO" id="GO:0043190">
    <property type="term" value="C:ATP-binding cassette (ABC) transporter complex"/>
    <property type="evidence" value="ECO:0007669"/>
    <property type="project" value="InterPro"/>
</dbReference>
<dbReference type="PANTHER" id="PTHR34857:SF2">
    <property type="entry name" value="SLL0384 PROTEIN"/>
    <property type="match status" value="1"/>
</dbReference>
<dbReference type="CDD" id="cd16914">
    <property type="entry name" value="EcfT"/>
    <property type="match status" value="1"/>
</dbReference>
<dbReference type="PANTHER" id="PTHR34857">
    <property type="entry name" value="SLL0384 PROTEIN"/>
    <property type="match status" value="1"/>
</dbReference>
<dbReference type="EMBL" id="UOFQ01000134">
    <property type="protein sequence ID" value="VAW89447.1"/>
    <property type="molecule type" value="Genomic_DNA"/>
</dbReference>
<keyword evidence="4 6" id="KW-1133">Transmembrane helix</keyword>